<feature type="chain" id="PRO_5034248245" evidence="1">
    <location>
        <begin position="24"/>
        <end position="100"/>
    </location>
</feature>
<sequence>MEKVISSVILLCIMASCSTSLMAADACEVVLCMSGKATGNGGGSECHSAEREFFNIVKKNKHGFLPDHTADARQSFLSECDSADPAAIGQIISKYGRVRG</sequence>
<evidence type="ECO:0000313" key="3">
    <source>
        <dbReference type="Proteomes" id="UP000656723"/>
    </source>
</evidence>
<dbReference type="Proteomes" id="UP000656723">
    <property type="component" value="Unassembled WGS sequence"/>
</dbReference>
<keyword evidence="1" id="KW-0732">Signal</keyword>
<evidence type="ECO:0000313" key="2">
    <source>
        <dbReference type="EMBL" id="MBE0129396.1"/>
    </source>
</evidence>
<proteinExistence type="predicted"/>
<comment type="caution">
    <text evidence="2">The sequence shown here is derived from an EMBL/GenBank/DDBJ whole genome shotgun (WGS) entry which is preliminary data.</text>
</comment>
<dbReference type="RefSeq" id="WP_106912920.1">
    <property type="nucleotide sequence ID" value="NZ_VKME01000013.1"/>
</dbReference>
<accession>A0A8I0MM97</accession>
<dbReference type="GeneID" id="61385737"/>
<dbReference type="Pfam" id="PF07424">
    <property type="entry name" value="TrbM"/>
    <property type="match status" value="1"/>
</dbReference>
<dbReference type="EMBL" id="VKME01000013">
    <property type="protein sequence ID" value="MBE0129396.1"/>
    <property type="molecule type" value="Genomic_DNA"/>
</dbReference>
<name>A0A8I0MM97_CITAM</name>
<feature type="signal peptide" evidence="1">
    <location>
        <begin position="1"/>
        <end position="23"/>
    </location>
</feature>
<protein>
    <submittedName>
        <fullName evidence="2">Conjugal transfer protein</fullName>
    </submittedName>
</protein>
<dbReference type="InterPro" id="IPR009989">
    <property type="entry name" value="TrbM"/>
</dbReference>
<gene>
    <name evidence="2" type="ORF">FOT72_15520</name>
</gene>
<reference evidence="2" key="1">
    <citation type="submission" date="2019-07" db="EMBL/GenBank/DDBJ databases">
        <title>KPC-2 carbapenem resistent Enterobacterales isolates from Germany.</title>
        <authorList>
            <person name="Yao Y."/>
            <person name="Falgenhauer L."/>
            <person name="Imirzalioglu C."/>
            <person name="Chakraborty T."/>
        </authorList>
    </citation>
    <scope>NUCLEOTIDE SEQUENCE</scope>
    <source>
        <strain evidence="2">CA13304</strain>
    </source>
</reference>
<dbReference type="AlphaFoldDB" id="A0A8I0MM97"/>
<evidence type="ECO:0000256" key="1">
    <source>
        <dbReference type="SAM" id="SignalP"/>
    </source>
</evidence>
<organism evidence="2 3">
    <name type="scientific">Citrobacter amalonaticus</name>
    <dbReference type="NCBI Taxonomy" id="35703"/>
    <lineage>
        <taxon>Bacteria</taxon>
        <taxon>Pseudomonadati</taxon>
        <taxon>Pseudomonadota</taxon>
        <taxon>Gammaproteobacteria</taxon>
        <taxon>Enterobacterales</taxon>
        <taxon>Enterobacteriaceae</taxon>
        <taxon>Citrobacter</taxon>
    </lineage>
</organism>
<dbReference type="PROSITE" id="PS51257">
    <property type="entry name" value="PROKAR_LIPOPROTEIN"/>
    <property type="match status" value="1"/>
</dbReference>